<sequence>MERQYIHPAELELRRDSDFLRSENMVGKGSPVRNALTERESIVRKLESIENSLGYEKPSIPRRCEF</sequence>
<proteinExistence type="predicted"/>
<dbReference type="EMBL" id="CP015108">
    <property type="protein sequence ID" value="ARF14474.1"/>
    <property type="molecule type" value="Genomic_DNA"/>
</dbReference>
<organism evidence="1 2">
    <name type="scientific">Sporosarcina ureae</name>
    <dbReference type="NCBI Taxonomy" id="1571"/>
    <lineage>
        <taxon>Bacteria</taxon>
        <taxon>Bacillati</taxon>
        <taxon>Bacillota</taxon>
        <taxon>Bacilli</taxon>
        <taxon>Bacillales</taxon>
        <taxon>Caryophanaceae</taxon>
        <taxon>Sporosarcina</taxon>
    </lineage>
</organism>
<evidence type="ECO:0000313" key="2">
    <source>
        <dbReference type="Proteomes" id="UP000192486"/>
    </source>
</evidence>
<accession>A0ABM6JWK2</accession>
<dbReference type="Proteomes" id="UP000192486">
    <property type="component" value="Chromosome"/>
</dbReference>
<protein>
    <submittedName>
        <fullName evidence="1">Uncharacterized protein</fullName>
    </submittedName>
</protein>
<gene>
    <name evidence="1" type="ORF">SporoS204_10155</name>
</gene>
<reference evidence="1 2" key="1">
    <citation type="submission" date="2016-04" db="EMBL/GenBank/DDBJ databases">
        <title>Comparative Genomics and Epigenetics of Sporosarcina ureae.</title>
        <authorList>
            <person name="Oliver A.S."/>
            <person name="Cooper K.K."/>
        </authorList>
    </citation>
    <scope>NUCLEOTIDE SEQUENCE [LARGE SCALE GENOMIC DNA]</scope>
    <source>
        <strain evidence="1 2">S204</strain>
    </source>
</reference>
<name>A0ABM6JWK2_SPOUR</name>
<keyword evidence="2" id="KW-1185">Reference proteome</keyword>
<dbReference type="RefSeq" id="WP_029053313.1">
    <property type="nucleotide sequence ID" value="NZ_CP015108.1"/>
</dbReference>
<evidence type="ECO:0000313" key="1">
    <source>
        <dbReference type="EMBL" id="ARF14474.1"/>
    </source>
</evidence>